<name>A0A0P1GP75_9RHOB</name>
<accession>A0A0P1GP75</accession>
<dbReference type="EMBL" id="CYSF01000006">
    <property type="protein sequence ID" value="CUH84080.1"/>
    <property type="molecule type" value="Genomic_DNA"/>
</dbReference>
<dbReference type="InterPro" id="IPR011042">
    <property type="entry name" value="6-blade_b-propeller_TolB-like"/>
</dbReference>
<gene>
    <name evidence="2" type="ORF">TM5383_01285</name>
</gene>
<dbReference type="Pfam" id="PF07676">
    <property type="entry name" value="PD40"/>
    <property type="match status" value="2"/>
</dbReference>
<reference evidence="2 3" key="1">
    <citation type="submission" date="2015-09" db="EMBL/GenBank/DDBJ databases">
        <authorList>
            <consortium name="Swine Surveillance"/>
        </authorList>
    </citation>
    <scope>NUCLEOTIDE SEQUENCE [LARGE SCALE GENOMIC DNA]</scope>
    <source>
        <strain evidence="2 3">CECT 8383</strain>
    </source>
</reference>
<evidence type="ECO:0000313" key="3">
    <source>
        <dbReference type="Proteomes" id="UP000051681"/>
    </source>
</evidence>
<dbReference type="OrthoDB" id="9812921at2"/>
<keyword evidence="3" id="KW-1185">Reference proteome</keyword>
<evidence type="ECO:0000313" key="2">
    <source>
        <dbReference type="EMBL" id="CUH84080.1"/>
    </source>
</evidence>
<comment type="similarity">
    <text evidence="1">Belongs to the TolB family.</text>
</comment>
<dbReference type="STRING" id="340021.TM5383_01285"/>
<proteinExistence type="inferred from homology"/>
<dbReference type="InterPro" id="IPR011659">
    <property type="entry name" value="WD40"/>
</dbReference>
<sequence length="276" mass="30456">MRAYLEIWDVASDTSHLVMEVDRHIEAPNFTADGQALIVNCDGRLYRVPLDDPRLIPIDTGQQDRINNDHGPSPDGQWLAFCDKSLTGQTGLFVMPLAGGTARQVVLGLPSWFHGWDPSGDGLIYAGVRGQGAQRQFAILRADLRSGAEDVLITGTGHYDGPEMTADGRWIWFNSNRSGPMALWRMRADGCGVQQMTDGTQDDWFPHPSPDGLHLCYLAYERGTEGHPFGVDVDLRLMPLAGGPSRLLRRIHGGQGCLNGPCWSPDGLRFAYVHYQ</sequence>
<protein>
    <submittedName>
        <fullName evidence="2">Translocation protein TolB</fullName>
    </submittedName>
</protein>
<dbReference type="RefSeq" id="WP_058318171.1">
    <property type="nucleotide sequence ID" value="NZ_CYSF01000006.1"/>
</dbReference>
<dbReference type="Proteomes" id="UP000051681">
    <property type="component" value="Unassembled WGS sequence"/>
</dbReference>
<dbReference type="PANTHER" id="PTHR36842:SF1">
    <property type="entry name" value="PROTEIN TOLB"/>
    <property type="match status" value="1"/>
</dbReference>
<evidence type="ECO:0000256" key="1">
    <source>
        <dbReference type="ARBA" id="ARBA00009820"/>
    </source>
</evidence>
<dbReference type="SUPFAM" id="SSF82171">
    <property type="entry name" value="DPP6 N-terminal domain-like"/>
    <property type="match status" value="1"/>
</dbReference>
<organism evidence="2 3">
    <name type="scientific">Thalassovita mediterranea</name>
    <dbReference type="NCBI Taxonomy" id="340021"/>
    <lineage>
        <taxon>Bacteria</taxon>
        <taxon>Pseudomonadati</taxon>
        <taxon>Pseudomonadota</taxon>
        <taxon>Alphaproteobacteria</taxon>
        <taxon>Rhodobacterales</taxon>
        <taxon>Roseobacteraceae</taxon>
        <taxon>Thalassovita</taxon>
    </lineage>
</organism>
<dbReference type="AlphaFoldDB" id="A0A0P1GP75"/>
<dbReference type="Gene3D" id="2.120.10.30">
    <property type="entry name" value="TolB, C-terminal domain"/>
    <property type="match status" value="1"/>
</dbReference>
<dbReference type="PANTHER" id="PTHR36842">
    <property type="entry name" value="PROTEIN TOLB HOMOLOG"/>
    <property type="match status" value="1"/>
</dbReference>